<name>A0A8X8Y617_SALSN</name>
<gene>
    <name evidence="2" type="ORF">SASPL_115152</name>
</gene>
<protein>
    <recommendedName>
        <fullName evidence="1">GH3 C-terminal domain-containing protein</fullName>
    </recommendedName>
</protein>
<feature type="domain" description="GH3 C-terminal" evidence="1">
    <location>
        <begin position="144"/>
        <end position="171"/>
    </location>
</feature>
<proteinExistence type="predicted"/>
<dbReference type="InterPro" id="IPR004993">
    <property type="entry name" value="GH3"/>
</dbReference>
<evidence type="ECO:0000259" key="1">
    <source>
        <dbReference type="Pfam" id="PF23572"/>
    </source>
</evidence>
<comment type="caution">
    <text evidence="2">The sequence shown here is derived from an EMBL/GenBank/DDBJ whole genome shotgun (WGS) entry which is preliminary data.</text>
</comment>
<evidence type="ECO:0000313" key="2">
    <source>
        <dbReference type="EMBL" id="KAG6424732.1"/>
    </source>
</evidence>
<organism evidence="2">
    <name type="scientific">Salvia splendens</name>
    <name type="common">Scarlet sage</name>
    <dbReference type="NCBI Taxonomy" id="180675"/>
    <lineage>
        <taxon>Eukaryota</taxon>
        <taxon>Viridiplantae</taxon>
        <taxon>Streptophyta</taxon>
        <taxon>Embryophyta</taxon>
        <taxon>Tracheophyta</taxon>
        <taxon>Spermatophyta</taxon>
        <taxon>Magnoliopsida</taxon>
        <taxon>eudicotyledons</taxon>
        <taxon>Gunneridae</taxon>
        <taxon>Pentapetalae</taxon>
        <taxon>asterids</taxon>
        <taxon>lamiids</taxon>
        <taxon>Lamiales</taxon>
        <taxon>Lamiaceae</taxon>
        <taxon>Nepetoideae</taxon>
        <taxon>Mentheae</taxon>
        <taxon>Salviinae</taxon>
        <taxon>Salvia</taxon>
        <taxon>Salvia subgen. Calosphace</taxon>
        <taxon>core Calosphace</taxon>
    </lineage>
</organism>
<dbReference type="InterPro" id="IPR055378">
    <property type="entry name" value="GH3_C"/>
</dbReference>
<dbReference type="EMBL" id="PNBA02000005">
    <property type="protein sequence ID" value="KAG6424732.1"/>
    <property type="molecule type" value="Genomic_DNA"/>
</dbReference>
<keyword evidence="3" id="KW-1185">Reference proteome</keyword>
<dbReference type="PANTHER" id="PTHR31901:SF7">
    <property type="entry name" value="INDOLE-3-ACETIC ACID-AMIDO SYNTHETASE GH3.2-RELATED"/>
    <property type="match status" value="1"/>
</dbReference>
<dbReference type="Pfam" id="PF23572">
    <property type="entry name" value="GH3_C"/>
    <property type="match status" value="2"/>
</dbReference>
<reference evidence="2" key="2">
    <citation type="submission" date="2020-08" db="EMBL/GenBank/DDBJ databases">
        <title>Plant Genome Project.</title>
        <authorList>
            <person name="Zhang R.-G."/>
        </authorList>
    </citation>
    <scope>NUCLEOTIDE SEQUENCE</scope>
    <source>
        <strain evidence="2">Huo1</strain>
        <tissue evidence="2">Leaf</tissue>
    </source>
</reference>
<evidence type="ECO:0000313" key="3">
    <source>
        <dbReference type="Proteomes" id="UP000298416"/>
    </source>
</evidence>
<sequence length="249" mass="27891">MAQYIPLLDFYSEGLPQACTMYASSECYFGLNMKPMAKPSEICYTIMPNMGYFEFLPHPPFSLGQWSLLTWRSPQLPQFKFVRRKNVLLSIDADKTDELELQKAVENAAALREEYKSSVVEFTSYADTGSIPGHYVVYWELSVPGTFEELMDYAISRGASINQYKAPRCVSYTPIVELLNVRVVSAYFSPAPPLDPGEAGLIRYGVFGIRYESIISWGKGSRSKIVDFKDSPVTKATNIGSFLSNSGKA</sequence>
<dbReference type="GO" id="GO:0016881">
    <property type="term" value="F:acid-amino acid ligase activity"/>
    <property type="evidence" value="ECO:0007669"/>
    <property type="project" value="TreeGrafter"/>
</dbReference>
<dbReference type="Proteomes" id="UP000298416">
    <property type="component" value="Unassembled WGS sequence"/>
</dbReference>
<accession>A0A8X8Y617</accession>
<dbReference type="PANTHER" id="PTHR31901">
    <property type="entry name" value="GH3 DOMAIN-CONTAINING PROTEIN"/>
    <property type="match status" value="1"/>
</dbReference>
<feature type="domain" description="GH3 C-terminal" evidence="1">
    <location>
        <begin position="100"/>
        <end position="142"/>
    </location>
</feature>
<dbReference type="AlphaFoldDB" id="A0A8X8Y617"/>
<dbReference type="GO" id="GO:0005737">
    <property type="term" value="C:cytoplasm"/>
    <property type="evidence" value="ECO:0007669"/>
    <property type="project" value="TreeGrafter"/>
</dbReference>
<reference evidence="2" key="1">
    <citation type="submission" date="2018-01" db="EMBL/GenBank/DDBJ databases">
        <authorList>
            <person name="Mao J.F."/>
        </authorList>
    </citation>
    <scope>NUCLEOTIDE SEQUENCE</scope>
    <source>
        <strain evidence="2">Huo1</strain>
        <tissue evidence="2">Leaf</tissue>
    </source>
</reference>